<keyword evidence="1" id="KW-0175">Coiled coil</keyword>
<organism evidence="3 4">
    <name type="scientific">Eutypa lata (strain UCR-EL1)</name>
    <name type="common">Grapevine dieback disease fungus</name>
    <name type="synonym">Eutypa armeniacae</name>
    <dbReference type="NCBI Taxonomy" id="1287681"/>
    <lineage>
        <taxon>Eukaryota</taxon>
        <taxon>Fungi</taxon>
        <taxon>Dikarya</taxon>
        <taxon>Ascomycota</taxon>
        <taxon>Pezizomycotina</taxon>
        <taxon>Sordariomycetes</taxon>
        <taxon>Xylariomycetidae</taxon>
        <taxon>Xylariales</taxon>
        <taxon>Diatrypaceae</taxon>
        <taxon>Eutypa</taxon>
    </lineage>
</organism>
<feature type="coiled-coil region" evidence="1">
    <location>
        <begin position="138"/>
        <end position="165"/>
    </location>
</feature>
<feature type="compositionally biased region" description="Polar residues" evidence="2">
    <location>
        <begin position="224"/>
        <end position="238"/>
    </location>
</feature>
<feature type="region of interest" description="Disordered" evidence="2">
    <location>
        <begin position="219"/>
        <end position="260"/>
    </location>
</feature>
<proteinExistence type="predicted"/>
<reference evidence="4" key="1">
    <citation type="journal article" date="2013" name="Genome Announc.">
        <title>Draft genome sequence of the grapevine dieback fungus Eutypa lata UCR-EL1.</title>
        <authorList>
            <person name="Blanco-Ulate B."/>
            <person name="Rolshausen P.E."/>
            <person name="Cantu D."/>
        </authorList>
    </citation>
    <scope>NUCLEOTIDE SEQUENCE [LARGE SCALE GENOMIC DNA]</scope>
    <source>
        <strain evidence="4">UCR-EL1</strain>
    </source>
</reference>
<dbReference type="Proteomes" id="UP000012174">
    <property type="component" value="Unassembled WGS sequence"/>
</dbReference>
<gene>
    <name evidence="3" type="ORF">UCREL1_11526</name>
</gene>
<name>M7SBK7_EUTLA</name>
<dbReference type="HOGENOM" id="CLU_1069708_0_0_1"/>
<keyword evidence="4" id="KW-1185">Reference proteome</keyword>
<dbReference type="AlphaFoldDB" id="M7SBK7"/>
<accession>M7SBK7</accession>
<protein>
    <submittedName>
        <fullName evidence="3">Uncharacterized protein</fullName>
    </submittedName>
</protein>
<evidence type="ECO:0000313" key="4">
    <source>
        <dbReference type="Proteomes" id="UP000012174"/>
    </source>
</evidence>
<dbReference type="EMBL" id="KB707587">
    <property type="protein sequence ID" value="EMR61548.1"/>
    <property type="molecule type" value="Genomic_DNA"/>
</dbReference>
<sequence>MMNCIAGDTEEALYLQSKRALEDEIKTLHDGMDAMVSDIAISEALAEENHKSKEKAEQTCLELARKVDDLSRMLQDQNQHQAGKESPSGIHTNAVTKLIQAEVPSKSTRADIEASMNSQFRKREVELMEQCQEYSLRTDRVELLLKEAETRIAALQGQNHQQITDLKNMAAKQDQLEAELRSNDSSQTEKIDQLQSLVKYYKANSERVSRDFKDLKKQIEVHQRTPTPTRSPVLSATTEQHEDMTGYDDESEGWSSEGRV</sequence>
<evidence type="ECO:0000313" key="3">
    <source>
        <dbReference type="EMBL" id="EMR61548.1"/>
    </source>
</evidence>
<evidence type="ECO:0000256" key="1">
    <source>
        <dbReference type="SAM" id="Coils"/>
    </source>
</evidence>
<evidence type="ECO:0000256" key="2">
    <source>
        <dbReference type="SAM" id="MobiDB-lite"/>
    </source>
</evidence>
<dbReference type="KEGG" id="ela:UCREL1_11526"/>